<dbReference type="GeneID" id="302994895"/>
<sequence length="117" mass="13128">MKKVFLLFLALGLFMSVGASNMNGRRVVMRPTANGWFSTHRPHRVPAKELVSLYQENDILHINAEVELMMTITIKDEEGNVLSQTIVYSSENDVVVPTDGTIVEVSYNDIDLVGILY</sequence>
<evidence type="ECO:0000313" key="2">
    <source>
        <dbReference type="EMBL" id="TFH82525.1"/>
    </source>
</evidence>
<evidence type="ECO:0008006" key="4">
    <source>
        <dbReference type="Google" id="ProtNLM"/>
    </source>
</evidence>
<dbReference type="EMBL" id="SGVY01000012">
    <property type="protein sequence ID" value="TFH82525.1"/>
    <property type="molecule type" value="Genomic_DNA"/>
</dbReference>
<gene>
    <name evidence="2" type="ORF">EXN75_06245</name>
</gene>
<proteinExistence type="predicted"/>
<organism evidence="2 3">
    <name type="scientific">Segatella hominis</name>
    <dbReference type="NCBI Taxonomy" id="2518605"/>
    <lineage>
        <taxon>Bacteria</taxon>
        <taxon>Pseudomonadati</taxon>
        <taxon>Bacteroidota</taxon>
        <taxon>Bacteroidia</taxon>
        <taxon>Bacteroidales</taxon>
        <taxon>Prevotellaceae</taxon>
        <taxon>Segatella</taxon>
    </lineage>
</organism>
<feature type="chain" id="PRO_5021204916" description="DUF3244 domain-containing protein" evidence="1">
    <location>
        <begin position="20"/>
        <end position="117"/>
    </location>
</feature>
<evidence type="ECO:0000313" key="3">
    <source>
        <dbReference type="Proteomes" id="UP000297872"/>
    </source>
</evidence>
<accession>A0A4Y8VPZ7</accession>
<comment type="caution">
    <text evidence="2">The sequence shown here is derived from an EMBL/GenBank/DDBJ whole genome shotgun (WGS) entry which is preliminary data.</text>
</comment>
<dbReference type="RefSeq" id="WP_134843176.1">
    <property type="nucleotide sequence ID" value="NZ_SGVY01000012.1"/>
</dbReference>
<dbReference type="AlphaFoldDB" id="A0A4Y8VPZ7"/>
<keyword evidence="1" id="KW-0732">Signal</keyword>
<name>A0A4Y8VPZ7_9BACT</name>
<evidence type="ECO:0000256" key="1">
    <source>
        <dbReference type="SAM" id="SignalP"/>
    </source>
</evidence>
<keyword evidence="3" id="KW-1185">Reference proteome</keyword>
<feature type="signal peptide" evidence="1">
    <location>
        <begin position="1"/>
        <end position="19"/>
    </location>
</feature>
<reference evidence="2 3" key="1">
    <citation type="submission" date="2019-02" db="EMBL/GenBank/DDBJ databases">
        <title>Draft Genome Sequence of the Prevotella sp. BCRC 81118, Isolated from Human Feces.</title>
        <authorList>
            <person name="Huang C.-H."/>
        </authorList>
    </citation>
    <scope>NUCLEOTIDE SEQUENCE [LARGE SCALE GENOMIC DNA]</scope>
    <source>
        <strain evidence="2 3">BCRC 81118</strain>
    </source>
</reference>
<protein>
    <recommendedName>
        <fullName evidence="4">DUF3244 domain-containing protein</fullName>
    </recommendedName>
</protein>
<dbReference type="Proteomes" id="UP000297872">
    <property type="component" value="Unassembled WGS sequence"/>
</dbReference>